<evidence type="ECO:0000313" key="3">
    <source>
        <dbReference type="EMBL" id="VEU63673.1"/>
    </source>
</evidence>
<dbReference type="Pfam" id="PF00571">
    <property type="entry name" value="CBS"/>
    <property type="match status" value="2"/>
</dbReference>
<gene>
    <name evidence="3" type="ORF">NCTC10118_00727</name>
</gene>
<dbReference type="SUPFAM" id="SSF54631">
    <property type="entry name" value="CBS-domain pair"/>
    <property type="match status" value="1"/>
</dbReference>
<evidence type="ECO:0000313" key="4">
    <source>
        <dbReference type="Proteomes" id="UP000289952"/>
    </source>
</evidence>
<dbReference type="AlphaFoldDB" id="A0A224AZV5"/>
<sequence>MDSYYRYAQANQTTQTINNLNIHLFVWIIIALLILFLFSAIYSGCETAYSSLSAVKIHEMKENKEKGAKLIEKHNKRFNRILTTILIANNLVNVASATLTSYMLGLILSSETSRLIISIFLVTPLLVIFGEITPKLIAKKTPKKYLQFFSWYIDINYWIFWILTWPFSKLTKKVYVTNSEEDLKSIINLAQEEGVLQAGESMLAQKALDLDSTKVSSHYVKLKDVTTISFKANVKEALDIFKDTNYSRLPVEHDGQLIGILLLKDIFHLQRGKIINYIKRVPNVSANSILSSALEKIRSQRAQMAFVVENNYSSDIIGIITIEDIIEEIVGEIYDEYDDDQKIYEISLEKARIEEDVKMRELFKQLEIDEELLKEEELDMYLYKWLTDKTQKPKLYKNSRYVLAETIAFKIIESQSKQKNPIIEISKL</sequence>
<evidence type="ECO:0000256" key="2">
    <source>
        <dbReference type="ARBA" id="ARBA00023122"/>
    </source>
</evidence>
<accession>A0A224AZV5</accession>
<evidence type="ECO:0000256" key="1">
    <source>
        <dbReference type="ARBA" id="ARBA00022737"/>
    </source>
</evidence>
<dbReference type="InterPro" id="IPR046342">
    <property type="entry name" value="CBS_dom_sf"/>
</dbReference>
<dbReference type="Pfam" id="PF01595">
    <property type="entry name" value="CNNM"/>
    <property type="match status" value="1"/>
</dbReference>
<dbReference type="InterPro" id="IPR002550">
    <property type="entry name" value="CNNM"/>
</dbReference>
<dbReference type="GO" id="GO:0005886">
    <property type="term" value="C:plasma membrane"/>
    <property type="evidence" value="ECO:0007669"/>
    <property type="project" value="TreeGrafter"/>
</dbReference>
<protein>
    <submittedName>
        <fullName evidence="3">Mg2+ and Co2+ transporter CorB</fullName>
    </submittedName>
</protein>
<proteinExistence type="predicted"/>
<dbReference type="PANTHER" id="PTHR22777:SF17">
    <property type="entry name" value="UPF0053 PROTEIN SLL0260"/>
    <property type="match status" value="1"/>
</dbReference>
<dbReference type="PANTHER" id="PTHR22777">
    <property type="entry name" value="HEMOLYSIN-RELATED"/>
    <property type="match status" value="1"/>
</dbReference>
<keyword evidence="1" id="KW-0677">Repeat</keyword>
<organism evidence="3 4">
    <name type="scientific">Mycoplasmopsis bovirhinis</name>
    <dbReference type="NCBI Taxonomy" id="29553"/>
    <lineage>
        <taxon>Bacteria</taxon>
        <taxon>Bacillati</taxon>
        <taxon>Mycoplasmatota</taxon>
        <taxon>Mycoplasmoidales</taxon>
        <taxon>Metamycoplasmataceae</taxon>
        <taxon>Mycoplasmopsis</taxon>
    </lineage>
</organism>
<dbReference type="RefSeq" id="WP_120161431.1">
    <property type="nucleotide sequence ID" value="NZ_AP018135.1"/>
</dbReference>
<dbReference type="SMART" id="SM00116">
    <property type="entry name" value="CBS"/>
    <property type="match status" value="2"/>
</dbReference>
<dbReference type="Gene3D" id="3.10.580.10">
    <property type="entry name" value="CBS-domain"/>
    <property type="match status" value="1"/>
</dbReference>
<dbReference type="InterPro" id="IPR000644">
    <property type="entry name" value="CBS_dom"/>
</dbReference>
<dbReference type="EMBL" id="LR214972">
    <property type="protein sequence ID" value="VEU63673.1"/>
    <property type="molecule type" value="Genomic_DNA"/>
</dbReference>
<dbReference type="PROSITE" id="PS51846">
    <property type="entry name" value="CNNM"/>
    <property type="match status" value="1"/>
</dbReference>
<keyword evidence="2" id="KW-0129">CBS domain</keyword>
<dbReference type="PROSITE" id="PS51371">
    <property type="entry name" value="CBS"/>
    <property type="match status" value="2"/>
</dbReference>
<dbReference type="Proteomes" id="UP000289952">
    <property type="component" value="Chromosome"/>
</dbReference>
<name>A0A224AZV5_9BACT</name>
<keyword evidence="4" id="KW-1185">Reference proteome</keyword>
<dbReference type="OrthoDB" id="9798188at2"/>
<reference evidence="3 4" key="1">
    <citation type="submission" date="2019-01" db="EMBL/GenBank/DDBJ databases">
        <authorList>
            <consortium name="Pathogen Informatics"/>
        </authorList>
    </citation>
    <scope>NUCLEOTIDE SEQUENCE [LARGE SCALE GENOMIC DNA]</scope>
    <source>
        <strain evidence="3 4">NCTC10118</strain>
    </source>
</reference>